<evidence type="ECO:0000256" key="4">
    <source>
        <dbReference type="ARBA" id="ARBA00023284"/>
    </source>
</evidence>
<comment type="subcellular location">
    <subcellularLocation>
        <location evidence="1">Cell envelope</location>
    </subcellularLocation>
</comment>
<evidence type="ECO:0000259" key="6">
    <source>
        <dbReference type="PROSITE" id="PS51352"/>
    </source>
</evidence>
<keyword evidence="2" id="KW-0201">Cytochrome c-type biogenesis</keyword>
<dbReference type="EMBL" id="DOGS01000023">
    <property type="protein sequence ID" value="HBQ47441.1"/>
    <property type="molecule type" value="Genomic_DNA"/>
</dbReference>
<keyword evidence="3" id="KW-1015">Disulfide bond</keyword>
<dbReference type="InterPro" id="IPR017937">
    <property type="entry name" value="Thioredoxin_CS"/>
</dbReference>
<dbReference type="AlphaFoldDB" id="A0A356W1H1"/>
<dbReference type="InterPro" id="IPR050553">
    <property type="entry name" value="Thioredoxin_ResA/DsbE_sf"/>
</dbReference>
<dbReference type="GO" id="GO:0017004">
    <property type="term" value="P:cytochrome complex assembly"/>
    <property type="evidence" value="ECO:0007669"/>
    <property type="project" value="UniProtKB-KW"/>
</dbReference>
<keyword evidence="5" id="KW-0732">Signal</keyword>
<evidence type="ECO:0000313" key="8">
    <source>
        <dbReference type="Proteomes" id="UP000263957"/>
    </source>
</evidence>
<dbReference type="PROSITE" id="PS51352">
    <property type="entry name" value="THIOREDOXIN_2"/>
    <property type="match status" value="1"/>
</dbReference>
<dbReference type="Proteomes" id="UP000263957">
    <property type="component" value="Unassembled WGS sequence"/>
</dbReference>
<gene>
    <name evidence="7" type="ORF">DD728_00915</name>
</gene>
<comment type="caution">
    <text evidence="7">The sequence shown here is derived from an EMBL/GenBank/DDBJ whole genome shotgun (WGS) entry which is preliminary data.</text>
</comment>
<evidence type="ECO:0000313" key="7">
    <source>
        <dbReference type="EMBL" id="HBQ47441.1"/>
    </source>
</evidence>
<feature type="signal peptide" evidence="5">
    <location>
        <begin position="1"/>
        <end position="18"/>
    </location>
</feature>
<dbReference type="InterPro" id="IPR013766">
    <property type="entry name" value="Thioredoxin_domain"/>
</dbReference>
<dbReference type="CDD" id="cd02966">
    <property type="entry name" value="TlpA_like_family"/>
    <property type="match status" value="1"/>
</dbReference>
<feature type="domain" description="Thioredoxin" evidence="6">
    <location>
        <begin position="28"/>
        <end position="174"/>
    </location>
</feature>
<sequence length="176" mass="19236">MTVMVAASFVLPAAVAGAAGTAKTFSLHDAPLPMSEITFAYEDGRPGSLADFRGKHVLLNIWATWCPPCREEMPTLDRLQGLLGGNDFHVLPLSIDRAGVKVVRDFYAKTGIENLKIYMDQNARVMRVLKLGGLPTTFLIDPSGQQLGRLVGPAEWDAPDLVTLFRDRIASAKNQR</sequence>
<keyword evidence="4" id="KW-0676">Redox-active center</keyword>
<dbReference type="InterPro" id="IPR036249">
    <property type="entry name" value="Thioredoxin-like_sf"/>
</dbReference>
<proteinExistence type="predicted"/>
<dbReference type="GO" id="GO:0030313">
    <property type="term" value="C:cell envelope"/>
    <property type="evidence" value="ECO:0007669"/>
    <property type="project" value="UniProtKB-SubCell"/>
</dbReference>
<dbReference type="InterPro" id="IPR013740">
    <property type="entry name" value="Redoxin"/>
</dbReference>
<reference evidence="7 8" key="1">
    <citation type="journal article" date="2018" name="Nat. Biotechnol.">
        <title>A standardized bacterial taxonomy based on genome phylogeny substantially revises the tree of life.</title>
        <authorList>
            <person name="Parks D.H."/>
            <person name="Chuvochina M."/>
            <person name="Waite D.W."/>
            <person name="Rinke C."/>
            <person name="Skarshewski A."/>
            <person name="Chaumeil P.A."/>
            <person name="Hugenholtz P."/>
        </authorList>
    </citation>
    <scope>NUCLEOTIDE SEQUENCE [LARGE SCALE GENOMIC DNA]</scope>
    <source>
        <strain evidence="7">UBA10378</strain>
    </source>
</reference>
<evidence type="ECO:0000256" key="1">
    <source>
        <dbReference type="ARBA" id="ARBA00004196"/>
    </source>
</evidence>
<evidence type="ECO:0000256" key="2">
    <source>
        <dbReference type="ARBA" id="ARBA00022748"/>
    </source>
</evidence>
<dbReference type="GO" id="GO:0015036">
    <property type="term" value="F:disulfide oxidoreductase activity"/>
    <property type="evidence" value="ECO:0007669"/>
    <property type="project" value="UniProtKB-ARBA"/>
</dbReference>
<dbReference type="Gene3D" id="3.40.30.10">
    <property type="entry name" value="Glutaredoxin"/>
    <property type="match status" value="1"/>
</dbReference>
<name>A0A356W1H1_9PROT</name>
<dbReference type="SUPFAM" id="SSF52833">
    <property type="entry name" value="Thioredoxin-like"/>
    <property type="match status" value="1"/>
</dbReference>
<protein>
    <submittedName>
        <fullName evidence="7">Redoxin</fullName>
    </submittedName>
</protein>
<evidence type="ECO:0000256" key="5">
    <source>
        <dbReference type="SAM" id="SignalP"/>
    </source>
</evidence>
<organism evidence="7 8">
    <name type="scientific">Hyphomonas atlantica</name>
    <dbReference type="NCBI Taxonomy" id="1280948"/>
    <lineage>
        <taxon>Bacteria</taxon>
        <taxon>Pseudomonadati</taxon>
        <taxon>Pseudomonadota</taxon>
        <taxon>Alphaproteobacteria</taxon>
        <taxon>Hyphomonadales</taxon>
        <taxon>Hyphomonadaceae</taxon>
        <taxon>Hyphomonas</taxon>
    </lineage>
</organism>
<feature type="chain" id="PRO_5016951044" evidence="5">
    <location>
        <begin position="19"/>
        <end position="176"/>
    </location>
</feature>
<dbReference type="PANTHER" id="PTHR42852">
    <property type="entry name" value="THIOL:DISULFIDE INTERCHANGE PROTEIN DSBE"/>
    <property type="match status" value="1"/>
</dbReference>
<accession>A0A356W1H1</accession>
<evidence type="ECO:0000256" key="3">
    <source>
        <dbReference type="ARBA" id="ARBA00023157"/>
    </source>
</evidence>
<dbReference type="Pfam" id="PF08534">
    <property type="entry name" value="Redoxin"/>
    <property type="match status" value="1"/>
</dbReference>
<dbReference type="PANTHER" id="PTHR42852:SF6">
    <property type="entry name" value="THIOL:DISULFIDE INTERCHANGE PROTEIN DSBE"/>
    <property type="match status" value="1"/>
</dbReference>
<dbReference type="PROSITE" id="PS00194">
    <property type="entry name" value="THIOREDOXIN_1"/>
    <property type="match status" value="1"/>
</dbReference>